<reference evidence="1 2" key="1">
    <citation type="journal article" date="2014" name="PLoS Genet.">
        <title>Hidden diversity in honey bee gut symbionts detected by single-cell genomics.</title>
        <authorList>
            <person name="Engel P."/>
            <person name="Stepanauskas R."/>
            <person name="Moran N."/>
        </authorList>
    </citation>
    <scope>NUCLEOTIDE SEQUENCE [LARGE SCALE GENOMIC DNA]</scope>
    <source>
        <strain evidence="1 2">SCGC AB-598-J21</strain>
    </source>
</reference>
<proteinExistence type="predicted"/>
<sequence>LPHPQLCPEGKVLSDIPTVTSICDALLEHDMRSDQCYIFLSNVLL</sequence>
<dbReference type="Proteomes" id="UP000027644">
    <property type="component" value="Unassembled WGS sequence"/>
</dbReference>
<comment type="caution">
    <text evidence="1">The sequence shown here is derived from an EMBL/GenBank/DDBJ whole genome shotgun (WGS) entry which is preliminary data.</text>
</comment>
<protein>
    <submittedName>
        <fullName evidence="1">Uncharacterized protein</fullName>
    </submittedName>
</protein>
<evidence type="ECO:0000313" key="2">
    <source>
        <dbReference type="Proteomes" id="UP000027644"/>
    </source>
</evidence>
<feature type="non-terminal residue" evidence="1">
    <location>
        <position position="1"/>
    </location>
</feature>
<gene>
    <name evidence="1" type="ORF">SASC598J21_000060</name>
</gene>
<organism evidence="1 2">
    <name type="scientific">Snodgrassella alvi SCGC AB-598-J21</name>
    <dbReference type="NCBI Taxonomy" id="1385367"/>
    <lineage>
        <taxon>Bacteria</taxon>
        <taxon>Pseudomonadati</taxon>
        <taxon>Pseudomonadota</taxon>
        <taxon>Betaproteobacteria</taxon>
        <taxon>Neisseriales</taxon>
        <taxon>Neisseriaceae</taxon>
        <taxon>Snodgrassella</taxon>
    </lineage>
</organism>
<evidence type="ECO:0000313" key="1">
    <source>
        <dbReference type="EMBL" id="KEQ02211.1"/>
    </source>
</evidence>
<dbReference type="EMBL" id="AVQL01000007">
    <property type="protein sequence ID" value="KEQ02211.1"/>
    <property type="molecule type" value="Genomic_DNA"/>
</dbReference>
<dbReference type="AlphaFoldDB" id="A0A074VAQ8"/>
<accession>A0A074VAQ8</accession>
<name>A0A074VAQ8_9NEIS</name>